<dbReference type="OrthoDB" id="6682367at2759"/>
<sequence>MKTDNSEEKDIKLKAKEECHLQLDPALFKLSSEEREFAVNVKEAIECLPDVDNLSDFMYVNLSMMGDVDWAVSRVYKMQEVRQEYNILLTYEDGVRSIQDMVELLPGVWMSYMFNLETGLSVMVMDSPKYRASVWRDPKNVEIIVKGAFYAMYATHPCFEVIRKGKVDIFECQGFQYGSGMADLAQSAHFTSLSVGAFPSNVTSKFYHTPVMANVFISMWKKMIPKDVASKFELGCRFAGGRLDQLYMLPSPEAATQRVLENFRKGLKVRMESEKRFSLDHTCGE</sequence>
<dbReference type="EMBL" id="CAICTM010000316">
    <property type="protein sequence ID" value="CAB9507699.1"/>
    <property type="molecule type" value="Genomic_DNA"/>
</dbReference>
<keyword evidence="2" id="KW-1185">Reference proteome</keyword>
<accession>A0A9N8DSB6</accession>
<evidence type="ECO:0000313" key="1">
    <source>
        <dbReference type="EMBL" id="CAB9507699.1"/>
    </source>
</evidence>
<protein>
    <submittedName>
        <fullName evidence="1">Uncharacterized protein</fullName>
    </submittedName>
</protein>
<reference evidence="1" key="1">
    <citation type="submission" date="2020-06" db="EMBL/GenBank/DDBJ databases">
        <authorList>
            <consortium name="Plant Systems Biology data submission"/>
        </authorList>
    </citation>
    <scope>NUCLEOTIDE SEQUENCE</scope>
    <source>
        <strain evidence="1">D6</strain>
    </source>
</reference>
<comment type="caution">
    <text evidence="1">The sequence shown here is derived from an EMBL/GenBank/DDBJ whole genome shotgun (WGS) entry which is preliminary data.</text>
</comment>
<dbReference type="AlphaFoldDB" id="A0A9N8DSB6"/>
<proteinExistence type="predicted"/>
<evidence type="ECO:0000313" key="2">
    <source>
        <dbReference type="Proteomes" id="UP001153069"/>
    </source>
</evidence>
<name>A0A9N8DSB6_9STRA</name>
<organism evidence="1 2">
    <name type="scientific">Seminavis robusta</name>
    <dbReference type="NCBI Taxonomy" id="568900"/>
    <lineage>
        <taxon>Eukaryota</taxon>
        <taxon>Sar</taxon>
        <taxon>Stramenopiles</taxon>
        <taxon>Ochrophyta</taxon>
        <taxon>Bacillariophyta</taxon>
        <taxon>Bacillariophyceae</taxon>
        <taxon>Bacillariophycidae</taxon>
        <taxon>Naviculales</taxon>
        <taxon>Naviculaceae</taxon>
        <taxon>Seminavis</taxon>
    </lineage>
</organism>
<dbReference type="Proteomes" id="UP001153069">
    <property type="component" value="Unassembled WGS sequence"/>
</dbReference>
<gene>
    <name evidence="1" type="ORF">SEMRO_317_G115700.1</name>
</gene>